<evidence type="ECO:0000256" key="11">
    <source>
        <dbReference type="PROSITE-ProRule" id="PRU00782"/>
    </source>
</evidence>
<sequence>MQGLARVETEFSIGKTPQTDRLARGTLDSALAAHASPASASGLLQKAGRDSPSECKRKSPSPSHCIDAAAMEKGVGVWLRDAETDEWHRATVVKLGEPRDDADEREVTLRLTEGPHARSEKTLQVDVQALEEEQVDGVLLANSSDMDVVEDLIQLPHLHEPGICHTLNERFKINEIYTLTGEILLAINPFQNLGIYTDKITRKYIRNGDKRALGHEVADMPPHVYSIADKGYRSLINPIGHSAQGGPANQSILVSGESGAGKTETTKFVMNYLATISQHKNASADSNVMKQVLSSNPILESFGNARTIRNDNSSRFGKFIKMEFSSEGSLIGASIQTYLLEKVRLAYQAESERNYHVFYEIIAGATAEEKKRWNLKAPTKFHYLNQSTCVKRKDGVNDAEQFGVLKNAMQTMGFNDEDMESIFVTIAALLHIGNLEFDETHQASGTEGSEISRMCVDSMKVVLDYLEVDKKGLEQAICNRNIQTKDEHYSIGLLPDAAENARDALARFVYGKLFDWLVSRINEIVENEDRDVPFIGLLDIFGFEDLEHNSFEQLCINYANETLQQHFNLTVLRMEQETYEKEEIQWSFINFPDNGPCIDLIQSKPFGILPALDEECIVPQGNDQNFARKLYRQHELNPHFSASKTEMANHLFVVHHYAGAVSYDTFGFCEKNKDILYPEITAIIKRSSKTFVRGLLQASPEKKTVSRKPKGRASSTAARVSLGLQFRTQLKTLLETINVTDCHYVRCLKPNDKAKANLLNSKRICDQLKAGGVLEAVRVNRSGYPVRISHQQFIKRYRPLANGAYLQRIPAEAAEESFDSTERKEGASLLVEFLLKAHAERYPELAGVSSDNQQEPAVAGIQVGLTRVFFRRSAIQFVEAQLAKRYGEFVVLIQSGVRGLIARRRYARMQKSAVVLQKVIRGFNTRCQFYVLRARHRKKQIELKRQQELAEKQQREEERRATDEQRILDEKRKAAELEEHNRLTAQSASSDPVSDDSSDGDRGSSMKFARYSNRNSDESRAVSRFRFTKDYGDDDYSMPNTSRQVAMDPGDTVLHVAANCCNEQDVLKLLQNGSDINARNRRGRTPLHTASLYQNVEVVGILLDWEADVIVQDDDGNTPLHLTKDPRIARMLLEAGCTPNIVNADGRTALINAVDRGDAKTVKLLLHFKADVLFRELKHHQTALHLAVRKGHYQIVMELCKAEDIQDLILLTDRNENNALHFAVSRDRKNGYRLVDYLIKHGAEVDKVNSRFQSPLVVHIMTTRQTDPAITELFLARGADPNIQLADGSTLLHVAVERELIDIACALIKHGASLNAPDAKGRMVIEVANKKFLKKLFSAISQPPTWIDEKERRSCMLCGSNFKFGNRRHHCRHCGRVCCSDCSGFTVEMHRFPKEFPGRTNNGGKQVKDPQRVCRTCHAVFKMRSAQKESKSGFMARVLGYEWDEVTATN</sequence>
<feature type="region of interest" description="Disordered" evidence="12">
    <location>
        <begin position="978"/>
        <end position="1013"/>
    </location>
</feature>
<feature type="repeat" description="ANK" evidence="9">
    <location>
        <begin position="1082"/>
        <end position="1114"/>
    </location>
</feature>
<dbReference type="CDD" id="cd00124">
    <property type="entry name" value="MYSc"/>
    <property type="match status" value="1"/>
</dbReference>
<dbReference type="Pfam" id="PF01363">
    <property type="entry name" value="FYVE"/>
    <property type="match status" value="1"/>
</dbReference>
<dbReference type="InterPro" id="IPR017455">
    <property type="entry name" value="Znf_FYVE-rel"/>
</dbReference>
<keyword evidence="7 11" id="KW-0505">Motor protein</keyword>
<dbReference type="Proteomes" id="UP000694044">
    <property type="component" value="Unassembled WGS sequence"/>
</dbReference>
<evidence type="ECO:0000313" key="15">
    <source>
        <dbReference type="EMBL" id="KAG7382048.1"/>
    </source>
</evidence>
<dbReference type="Pfam" id="PF00612">
    <property type="entry name" value="IQ"/>
    <property type="match status" value="2"/>
</dbReference>
<dbReference type="InterPro" id="IPR002110">
    <property type="entry name" value="Ankyrin_rpt"/>
</dbReference>
<accession>A0A8T1VP97</accession>
<keyword evidence="16" id="KW-1185">Reference proteome</keyword>
<dbReference type="SMART" id="SM00248">
    <property type="entry name" value="ANK"/>
    <property type="match status" value="8"/>
</dbReference>
<dbReference type="Pfam" id="PF12796">
    <property type="entry name" value="Ank_2"/>
    <property type="match status" value="2"/>
</dbReference>
<proteinExistence type="inferred from homology"/>
<evidence type="ECO:0000259" key="14">
    <source>
        <dbReference type="PROSITE" id="PS51456"/>
    </source>
</evidence>
<dbReference type="SMART" id="SM00064">
    <property type="entry name" value="FYVE"/>
    <property type="match status" value="1"/>
</dbReference>
<dbReference type="EMBL" id="JAGDFM010000222">
    <property type="protein sequence ID" value="KAG7382048.1"/>
    <property type="molecule type" value="Genomic_DNA"/>
</dbReference>
<comment type="similarity">
    <text evidence="11">Belongs to the TRAFAC class myosin-kinesin ATPase superfamily. Myosin family.</text>
</comment>
<evidence type="ECO:0000256" key="9">
    <source>
        <dbReference type="PROSITE-ProRule" id="PRU00023"/>
    </source>
</evidence>
<feature type="repeat" description="ANK" evidence="9">
    <location>
        <begin position="1215"/>
        <end position="1250"/>
    </location>
</feature>
<keyword evidence="8 11" id="KW-0009">Actin-binding</keyword>
<feature type="binding site" evidence="11">
    <location>
        <begin position="256"/>
        <end position="263"/>
    </location>
    <ligand>
        <name>ATP</name>
        <dbReference type="ChEBI" id="CHEBI:30616"/>
    </ligand>
</feature>
<dbReference type="GO" id="GO:0008270">
    <property type="term" value="F:zinc ion binding"/>
    <property type="evidence" value="ECO:0007669"/>
    <property type="project" value="UniProtKB-KW"/>
</dbReference>
<evidence type="ECO:0000313" key="16">
    <source>
        <dbReference type="Proteomes" id="UP000694044"/>
    </source>
</evidence>
<evidence type="ECO:0000256" key="3">
    <source>
        <dbReference type="ARBA" id="ARBA00022771"/>
    </source>
</evidence>
<comment type="caution">
    <text evidence="15">The sequence shown here is derived from an EMBL/GenBank/DDBJ whole genome shotgun (WGS) entry which is preliminary data.</text>
</comment>
<feature type="repeat" description="ANK" evidence="9">
    <location>
        <begin position="1287"/>
        <end position="1319"/>
    </location>
</feature>
<evidence type="ECO:0000256" key="4">
    <source>
        <dbReference type="ARBA" id="ARBA00022833"/>
    </source>
</evidence>
<evidence type="ECO:0000256" key="6">
    <source>
        <dbReference type="ARBA" id="ARBA00023123"/>
    </source>
</evidence>
<dbReference type="GO" id="GO:0016020">
    <property type="term" value="C:membrane"/>
    <property type="evidence" value="ECO:0007669"/>
    <property type="project" value="TreeGrafter"/>
</dbReference>
<dbReference type="GO" id="GO:0005524">
    <property type="term" value="F:ATP binding"/>
    <property type="evidence" value="ECO:0007669"/>
    <property type="project" value="UniProtKB-UniRule"/>
</dbReference>
<feature type="compositionally biased region" description="Basic and acidic residues" evidence="12">
    <location>
        <begin position="47"/>
        <end position="57"/>
    </location>
</feature>
<evidence type="ECO:0000256" key="8">
    <source>
        <dbReference type="ARBA" id="ARBA00023203"/>
    </source>
</evidence>
<keyword evidence="3 10" id="KW-0863">Zinc-finger</keyword>
<dbReference type="Pfam" id="PF00023">
    <property type="entry name" value="Ank"/>
    <property type="match status" value="2"/>
</dbReference>
<organism evidence="15 16">
    <name type="scientific">Phytophthora pseudosyringae</name>
    <dbReference type="NCBI Taxonomy" id="221518"/>
    <lineage>
        <taxon>Eukaryota</taxon>
        <taxon>Sar</taxon>
        <taxon>Stramenopiles</taxon>
        <taxon>Oomycota</taxon>
        <taxon>Peronosporomycetes</taxon>
        <taxon>Peronosporales</taxon>
        <taxon>Peronosporaceae</taxon>
        <taxon>Phytophthora</taxon>
    </lineage>
</organism>
<name>A0A8T1VP97_9STRA</name>
<dbReference type="GO" id="GO:0000146">
    <property type="term" value="F:microfilament motor activity"/>
    <property type="evidence" value="ECO:0007669"/>
    <property type="project" value="TreeGrafter"/>
</dbReference>
<dbReference type="GO" id="GO:0007015">
    <property type="term" value="P:actin filament organization"/>
    <property type="evidence" value="ECO:0007669"/>
    <property type="project" value="TreeGrafter"/>
</dbReference>
<evidence type="ECO:0000256" key="7">
    <source>
        <dbReference type="ARBA" id="ARBA00023175"/>
    </source>
</evidence>
<dbReference type="GO" id="GO:0005737">
    <property type="term" value="C:cytoplasm"/>
    <property type="evidence" value="ECO:0007669"/>
    <property type="project" value="TreeGrafter"/>
</dbReference>
<evidence type="ECO:0000256" key="12">
    <source>
        <dbReference type="SAM" id="MobiDB-lite"/>
    </source>
</evidence>
<dbReference type="GO" id="GO:0051015">
    <property type="term" value="F:actin filament binding"/>
    <property type="evidence" value="ECO:0007669"/>
    <property type="project" value="TreeGrafter"/>
</dbReference>
<feature type="domain" description="Myosin motor" evidence="14">
    <location>
        <begin position="147"/>
        <end position="883"/>
    </location>
</feature>
<dbReference type="InterPro" id="IPR000048">
    <property type="entry name" value="IQ_motif_EF-hand-BS"/>
</dbReference>
<gene>
    <name evidence="15" type="ORF">PHYPSEUDO_005357</name>
</gene>
<feature type="domain" description="FYVE-type" evidence="13">
    <location>
        <begin position="1349"/>
        <end position="1422"/>
    </location>
</feature>
<evidence type="ECO:0008006" key="17">
    <source>
        <dbReference type="Google" id="ProtNLM"/>
    </source>
</evidence>
<evidence type="ECO:0000256" key="10">
    <source>
        <dbReference type="PROSITE-ProRule" id="PRU00091"/>
    </source>
</evidence>
<dbReference type="PROSITE" id="PS50096">
    <property type="entry name" value="IQ"/>
    <property type="match status" value="2"/>
</dbReference>
<dbReference type="FunFam" id="1.10.10.820:FF:000001">
    <property type="entry name" value="Myosin heavy chain"/>
    <property type="match status" value="1"/>
</dbReference>
<dbReference type="InterPro" id="IPR000306">
    <property type="entry name" value="Znf_FYVE"/>
</dbReference>
<keyword evidence="1" id="KW-0479">Metal-binding</keyword>
<dbReference type="PROSITE" id="PS50178">
    <property type="entry name" value="ZF_FYVE"/>
    <property type="match status" value="1"/>
</dbReference>
<dbReference type="OrthoDB" id="312459at2759"/>
<evidence type="ECO:0000256" key="2">
    <source>
        <dbReference type="ARBA" id="ARBA00022741"/>
    </source>
</evidence>
<dbReference type="PROSITE" id="PS50088">
    <property type="entry name" value="ANK_REPEAT"/>
    <property type="match status" value="5"/>
</dbReference>
<dbReference type="Pfam" id="PF00063">
    <property type="entry name" value="Myosin_head"/>
    <property type="match status" value="1"/>
</dbReference>
<protein>
    <recommendedName>
        <fullName evidence="17">Myosin-like protein</fullName>
    </recommendedName>
</protein>
<dbReference type="PANTHER" id="PTHR13140:SF845">
    <property type="entry name" value="MYOSIN-LIKE PROTEIN"/>
    <property type="match status" value="1"/>
</dbReference>
<dbReference type="CDD" id="cd00065">
    <property type="entry name" value="FYVE_like_SF"/>
    <property type="match status" value="1"/>
</dbReference>
<feature type="region of interest" description="Actin-binding" evidence="11">
    <location>
        <begin position="730"/>
        <end position="752"/>
    </location>
</feature>
<reference evidence="15" key="1">
    <citation type="submission" date="2021-02" db="EMBL/GenBank/DDBJ databases">
        <authorList>
            <person name="Palmer J.M."/>
        </authorList>
    </citation>
    <scope>NUCLEOTIDE SEQUENCE</scope>
    <source>
        <strain evidence="15">SCRP734</strain>
    </source>
</reference>
<evidence type="ECO:0000256" key="5">
    <source>
        <dbReference type="ARBA" id="ARBA00022840"/>
    </source>
</evidence>
<dbReference type="GO" id="GO:0016459">
    <property type="term" value="C:myosin complex"/>
    <property type="evidence" value="ECO:0007669"/>
    <property type="project" value="UniProtKB-KW"/>
</dbReference>
<keyword evidence="9" id="KW-0040">ANK repeat</keyword>
<dbReference type="PANTHER" id="PTHR13140">
    <property type="entry name" value="MYOSIN"/>
    <property type="match status" value="1"/>
</dbReference>
<keyword evidence="6 11" id="KW-0518">Myosin</keyword>
<keyword evidence="2 11" id="KW-0547">Nucleotide-binding</keyword>
<dbReference type="PROSITE" id="PS50297">
    <property type="entry name" value="ANK_REP_REGION"/>
    <property type="match status" value="5"/>
</dbReference>
<evidence type="ECO:0000256" key="1">
    <source>
        <dbReference type="ARBA" id="ARBA00022723"/>
    </source>
</evidence>
<keyword evidence="4" id="KW-0862">Zinc</keyword>
<feature type="repeat" description="ANK" evidence="9">
    <location>
        <begin position="1049"/>
        <end position="1081"/>
    </location>
</feature>
<feature type="repeat" description="ANK" evidence="9">
    <location>
        <begin position="1145"/>
        <end position="1177"/>
    </location>
</feature>
<evidence type="ECO:0000259" key="13">
    <source>
        <dbReference type="PROSITE" id="PS50178"/>
    </source>
</evidence>
<dbReference type="SMART" id="SM00015">
    <property type="entry name" value="IQ"/>
    <property type="match status" value="2"/>
</dbReference>
<dbReference type="PROSITE" id="PS51456">
    <property type="entry name" value="MYOSIN_MOTOR"/>
    <property type="match status" value="1"/>
</dbReference>
<keyword evidence="5 11" id="KW-0067">ATP-binding</keyword>
<dbReference type="SMART" id="SM00242">
    <property type="entry name" value="MYSc"/>
    <property type="match status" value="1"/>
</dbReference>
<feature type="region of interest" description="Disordered" evidence="12">
    <location>
        <begin position="36"/>
        <end position="63"/>
    </location>
</feature>
<dbReference type="InterPro" id="IPR001609">
    <property type="entry name" value="Myosin_head_motor_dom-like"/>
</dbReference>